<dbReference type="PANTHER" id="PTHR30373">
    <property type="entry name" value="UPF0603 PROTEIN YGCG"/>
    <property type="match status" value="1"/>
</dbReference>
<feature type="transmembrane region" description="Helical" evidence="2">
    <location>
        <begin position="195"/>
        <end position="219"/>
    </location>
</feature>
<comment type="caution">
    <text evidence="4">The sequence shown here is derived from an EMBL/GenBank/DDBJ whole genome shotgun (WGS) entry which is preliminary data.</text>
</comment>
<feature type="domain" description="TPM" evidence="3">
    <location>
        <begin position="47"/>
        <end position="170"/>
    </location>
</feature>
<keyword evidence="2" id="KW-1133">Transmembrane helix</keyword>
<dbReference type="Pfam" id="PF04536">
    <property type="entry name" value="TPM_phosphatase"/>
    <property type="match status" value="1"/>
</dbReference>
<protein>
    <submittedName>
        <fullName evidence="4">TPM domain-containing protein</fullName>
    </submittedName>
</protein>
<dbReference type="AlphaFoldDB" id="A0A510PNP3"/>
<sequence length="402" mass="43559">MKALAFKPHPVIWLSSLCVAFFLVPCPGLALTVQEVPNPRQVSGGWVTDKAEILQPETETQLNQMIARLEAKNGAEIAVVTVPETAPAASPKEFTTNLFNYWKIGKKGQDNGVLFLISVKDRRVEIETGYGVEGILPDGKVGNIIKTQITPHFRQKDFDGGTLAGTRAIIVSLEPSLSKELTQDTPQNNSRGERFWMWLGVAIGGGSVIYLILIFRPVYIEPNGRSRTKNCLGGRLHCAICQQPLKLLDLTEVLPYLSETERIAQDIGSINFQGWQCPNCCSSLSKPAFHIRANVSSSQQYESCPTCQELTMKQQETILQPATQYQEGKRRIISICQCCGYCQEREEIIPRLPLPIPNNNVVSSSVSFSGGDSGGSSFGGGDSGGSSFGGGDSGGGGAGDSW</sequence>
<evidence type="ECO:0000313" key="4">
    <source>
        <dbReference type="EMBL" id="GCA95170.1"/>
    </source>
</evidence>
<name>A0A510PNP3_MICAE</name>
<dbReference type="EMBL" id="BHVU01000314">
    <property type="protein sequence ID" value="GCA95170.1"/>
    <property type="molecule type" value="Genomic_DNA"/>
</dbReference>
<keyword evidence="2" id="KW-0812">Transmembrane</keyword>
<proteinExistence type="predicted"/>
<evidence type="ECO:0000313" key="5">
    <source>
        <dbReference type="Proteomes" id="UP000321223"/>
    </source>
</evidence>
<evidence type="ECO:0000256" key="1">
    <source>
        <dbReference type="SAM" id="MobiDB-lite"/>
    </source>
</evidence>
<reference evidence="4 5" key="1">
    <citation type="journal article" date="2019" name="Appl. Environ. Microbiol.">
        <title>Co-occurrence of broad and narrow host-range viruses infecting the toxic bloom-forming cyanobacterium Microcystis aeruginosa.</title>
        <authorList>
            <person name="Morimoto D."/>
            <person name="Tominaga K."/>
            <person name="Nishimura Y."/>
            <person name="Yoshida N."/>
            <person name="Kimura S."/>
            <person name="Sako Y."/>
            <person name="Yoshida T."/>
        </authorList>
    </citation>
    <scope>NUCLEOTIDE SEQUENCE [LARGE SCALE GENOMIC DNA]</scope>
    <source>
        <strain evidence="4 5">11-30S32</strain>
    </source>
</reference>
<feature type="region of interest" description="Disordered" evidence="1">
    <location>
        <begin position="372"/>
        <end position="402"/>
    </location>
</feature>
<keyword evidence="2" id="KW-0472">Membrane</keyword>
<evidence type="ECO:0000256" key="2">
    <source>
        <dbReference type="SAM" id="Phobius"/>
    </source>
</evidence>
<dbReference type="PANTHER" id="PTHR30373:SF2">
    <property type="entry name" value="UPF0603 PROTEIN YGCG"/>
    <property type="match status" value="1"/>
</dbReference>
<dbReference type="Proteomes" id="UP000321223">
    <property type="component" value="Unassembled WGS sequence"/>
</dbReference>
<accession>A0A510PNP3</accession>
<dbReference type="InterPro" id="IPR007621">
    <property type="entry name" value="TPM_dom"/>
</dbReference>
<organism evidence="4 5">
    <name type="scientific">Microcystis aeruginosa 11-30S32</name>
    <dbReference type="NCBI Taxonomy" id="2358142"/>
    <lineage>
        <taxon>Bacteria</taxon>
        <taxon>Bacillati</taxon>
        <taxon>Cyanobacteriota</taxon>
        <taxon>Cyanophyceae</taxon>
        <taxon>Oscillatoriophycideae</taxon>
        <taxon>Chroococcales</taxon>
        <taxon>Microcystaceae</taxon>
        <taxon>Microcystis</taxon>
    </lineage>
</organism>
<dbReference type="Gene3D" id="3.10.310.50">
    <property type="match status" value="1"/>
</dbReference>
<gene>
    <name evidence="4" type="ORF">MAE30S32_38220</name>
</gene>
<evidence type="ECO:0000259" key="3">
    <source>
        <dbReference type="Pfam" id="PF04536"/>
    </source>
</evidence>